<dbReference type="GO" id="GO:0008270">
    <property type="term" value="F:zinc ion binding"/>
    <property type="evidence" value="ECO:0007669"/>
    <property type="project" value="UniProtKB-KW"/>
</dbReference>
<evidence type="ECO:0000259" key="7">
    <source>
        <dbReference type="PROSITE" id="PS50950"/>
    </source>
</evidence>
<dbReference type="Ensembl" id="ENSXETT00000112202">
    <property type="protein sequence ID" value="ENSXETP00000114482"/>
    <property type="gene ID" value="ENSXETG00000044253"/>
</dbReference>
<dbReference type="InterPro" id="IPR049012">
    <property type="entry name" value="Mutator_transp_dom"/>
</dbReference>
<evidence type="ECO:0000256" key="6">
    <source>
        <dbReference type="SAM" id="MobiDB-lite"/>
    </source>
</evidence>
<organism evidence="8">
    <name type="scientific">Xenopus tropicalis</name>
    <name type="common">Western clawed frog</name>
    <name type="synonym">Silurana tropicalis</name>
    <dbReference type="NCBI Taxonomy" id="8364"/>
    <lineage>
        <taxon>Eukaryota</taxon>
        <taxon>Metazoa</taxon>
        <taxon>Chordata</taxon>
        <taxon>Craniata</taxon>
        <taxon>Vertebrata</taxon>
        <taxon>Euteleostomi</taxon>
        <taxon>Amphibia</taxon>
        <taxon>Batrachia</taxon>
        <taxon>Anura</taxon>
        <taxon>Pipoidea</taxon>
        <taxon>Pipidae</taxon>
        <taxon>Xenopodinae</taxon>
        <taxon>Xenopus</taxon>
        <taxon>Silurana</taxon>
    </lineage>
</organism>
<dbReference type="Ensembl" id="ENSXETT00000122027">
    <property type="protein sequence ID" value="ENSXETP00000103663"/>
    <property type="gene ID" value="ENSXETG00000044253"/>
</dbReference>
<dbReference type="Ensembl" id="ENSXETT00000115832">
    <property type="protein sequence ID" value="ENSXETP00000106977"/>
    <property type="gene ID" value="ENSXETG00000044253"/>
</dbReference>
<feature type="compositionally biased region" description="Polar residues" evidence="6">
    <location>
        <begin position="159"/>
        <end position="177"/>
    </location>
</feature>
<dbReference type="Pfam" id="PF20700">
    <property type="entry name" value="Mutator"/>
    <property type="match status" value="1"/>
</dbReference>
<evidence type="ECO:0000256" key="1">
    <source>
        <dbReference type="ARBA" id="ARBA00022723"/>
    </source>
</evidence>
<dbReference type="AlphaFoldDB" id="A0A803J4F9"/>
<dbReference type="Ensembl" id="ENSXETT00000107718">
    <property type="protein sequence ID" value="ENSXETP00000111135"/>
    <property type="gene ID" value="ENSXETG00000044253"/>
</dbReference>
<evidence type="ECO:0000256" key="2">
    <source>
        <dbReference type="ARBA" id="ARBA00022771"/>
    </source>
</evidence>
<dbReference type="Ensembl" id="ENSXETT00000121502">
    <property type="protein sequence ID" value="ENSXETP00000105520"/>
    <property type="gene ID" value="ENSXETG00000044253"/>
</dbReference>
<dbReference type="PANTHER" id="PTHR28624:SF1">
    <property type="entry name" value="MITOCHONDRIAL POTASSIUM CHANNEL"/>
    <property type="match status" value="1"/>
</dbReference>
<accession>A0A803J4F9</accession>
<evidence type="ECO:0000256" key="5">
    <source>
        <dbReference type="PROSITE-ProRule" id="PRU00309"/>
    </source>
</evidence>
<dbReference type="GeneTree" id="ENSGT00940000164945"/>
<dbReference type="InParanoid" id="A0A803J4F9"/>
<dbReference type="GO" id="GO:0003677">
    <property type="term" value="F:DNA binding"/>
    <property type="evidence" value="ECO:0007669"/>
    <property type="project" value="UniProtKB-UniRule"/>
</dbReference>
<dbReference type="SUPFAM" id="SSF57716">
    <property type="entry name" value="Glucocorticoid receptor-like (DNA-binding domain)"/>
    <property type="match status" value="1"/>
</dbReference>
<name>A0A803J4F9_XENTR</name>
<dbReference type="Ensembl" id="ENSXETT00000114704">
    <property type="protein sequence ID" value="ENSXETP00000102716"/>
    <property type="gene ID" value="ENSXETG00000044253"/>
</dbReference>
<feature type="region of interest" description="Disordered" evidence="6">
    <location>
        <begin position="157"/>
        <end position="184"/>
    </location>
</feature>
<sequence length="698" mass="79931">MPNCIVHGCRHRTGQKEKYPNVTLHNFPNDIHKIKNWLRQTSQYGEELDSVANAIQEVSKTGRYRMCSVHFTEDLFMTQGSKRVLKPNAVPTIFVTQPIPVSVTAMESAPYQSRKRRLVETEVVPLTSHTIVRVVRNLITIGTQTDASPVYPTPIKPTHANTRAQHRQTSLQETPKVSNLEEEQNLSLTLDESLSSIEEIDPSREGEIDTLLYEPEESFTEKDTTEKPDKIHQRRFIVFEELLDQLLYLVKCQHSTPCHAPIVEIKKKNYGTMVEINLTCLAGHCSLVWNSQPTAGQISVGNLSLACAILLSGSSFTKVEEMFNMMAIPIFSHKTFYRYQKQYIFPAIDLAWKTEQESLKKDILGQAAALAGDGQFDSPGHSAKYCTYSMMDIRMKKIVDFTIDQVGPGKNVAKIKNIALEKCLENLEQKGVDIKVLATDRHSSIRNIMKTKNYIINHQFDVWHICKSLVIKLRAASKKRKCKDIAQWIGPITNHLWWCAQTCDQNVENLLDKWRSLLYHIANKHTFKNLKTYKSCQHKQLPAEESRDRKWITPSHPAYSTLVGILNSPLLIKDISKIEKFCHTRDLENFHSKILKYRPKKISFNIDSMYARTMLAVLSHNKTVNRPQVTICSKKHKLFVGEKKNYSGIYQGKEGKPTHLLNIISDAEKIVKGELVHRWESRTGGYLPILRQNKDLKN</sequence>
<evidence type="ECO:0000313" key="8">
    <source>
        <dbReference type="Ensembl" id="ENSXETP00000102716"/>
    </source>
</evidence>
<dbReference type="Pfam" id="PF05485">
    <property type="entry name" value="THAP"/>
    <property type="match status" value="1"/>
</dbReference>
<dbReference type="InterPro" id="IPR037660">
    <property type="entry name" value="CCDC51"/>
</dbReference>
<keyword evidence="1" id="KW-0479">Metal-binding</keyword>
<dbReference type="Ensembl" id="ENSXETT00000124177">
    <property type="protein sequence ID" value="ENSXETP00000116214"/>
    <property type="gene ID" value="ENSXETG00000044253"/>
</dbReference>
<dbReference type="PANTHER" id="PTHR28624">
    <property type="entry name" value="COILED-COIL DOMAIN-CONTAINING PROTEIN 51"/>
    <property type="match status" value="1"/>
</dbReference>
<protein>
    <recommendedName>
        <fullName evidence="7">THAP-type domain-containing protein</fullName>
    </recommendedName>
</protein>
<reference evidence="8" key="1">
    <citation type="journal article" date="2010" name="Science">
        <title>The genome of the Western clawed frog Xenopus tropicalis.</title>
        <authorList>
            <person name="Hellsten U."/>
            <person name="Harland R.M."/>
            <person name="Gilchrist M.J."/>
            <person name="Hendrix D."/>
            <person name="Jurka J."/>
            <person name="Kapitonov V."/>
            <person name="Ovcharenko I."/>
            <person name="Putnam N.H."/>
            <person name="Shu S."/>
            <person name="Taher L."/>
            <person name="Blitz I.L."/>
            <person name="Blumberg B."/>
            <person name="Dichmann D.S."/>
            <person name="Dubchak I."/>
            <person name="Amaya E."/>
            <person name="Detter J.C."/>
            <person name="Fletcher R."/>
            <person name="Gerhard D.S."/>
            <person name="Goodstein D."/>
            <person name="Graves T."/>
            <person name="Grigoriev I.V."/>
            <person name="Grimwood J."/>
            <person name="Kawashima T."/>
            <person name="Lindquist E."/>
            <person name="Lucas S.M."/>
            <person name="Mead P.E."/>
            <person name="Mitros T."/>
            <person name="Ogino H."/>
            <person name="Ohta Y."/>
            <person name="Poliakov A.V."/>
            <person name="Pollet N."/>
            <person name="Robert J."/>
            <person name="Salamov A."/>
            <person name="Sater A.K."/>
            <person name="Schmutz J."/>
            <person name="Terry A."/>
            <person name="Vize P.D."/>
            <person name="Warren W.C."/>
            <person name="Wells D."/>
            <person name="Wills A."/>
            <person name="Wilson R.K."/>
            <person name="Zimmerman L.B."/>
            <person name="Zorn A.M."/>
            <person name="Grainger R."/>
            <person name="Grammer T."/>
            <person name="Khokha M.K."/>
            <person name="Richardson P.M."/>
            <person name="Rokhsar D.S."/>
        </authorList>
    </citation>
    <scope>NUCLEOTIDE SEQUENCE [LARGE SCALE GENOMIC DNA]</scope>
    <source>
        <strain evidence="8">Nigerian</strain>
    </source>
</reference>
<dbReference type="SMART" id="SM00980">
    <property type="entry name" value="THAP"/>
    <property type="match status" value="1"/>
</dbReference>
<keyword evidence="4 5" id="KW-0238">DNA-binding</keyword>
<feature type="domain" description="THAP-type" evidence="7">
    <location>
        <begin position="1"/>
        <end position="94"/>
    </location>
</feature>
<evidence type="ECO:0000256" key="3">
    <source>
        <dbReference type="ARBA" id="ARBA00022833"/>
    </source>
</evidence>
<keyword evidence="3" id="KW-0862">Zinc</keyword>
<evidence type="ECO:0000256" key="4">
    <source>
        <dbReference type="ARBA" id="ARBA00023125"/>
    </source>
</evidence>
<keyword evidence="2 5" id="KW-0863">Zinc-finger</keyword>
<proteinExistence type="predicted"/>
<dbReference type="SMART" id="SM00692">
    <property type="entry name" value="DM3"/>
    <property type="match status" value="1"/>
</dbReference>
<dbReference type="PROSITE" id="PS50950">
    <property type="entry name" value="ZF_THAP"/>
    <property type="match status" value="1"/>
</dbReference>
<reference evidence="8" key="2">
    <citation type="submission" date="2021-03" db="UniProtKB">
        <authorList>
            <consortium name="Ensembl"/>
        </authorList>
    </citation>
    <scope>IDENTIFICATION</scope>
</reference>
<dbReference type="InterPro" id="IPR006612">
    <property type="entry name" value="THAP_Znf"/>
</dbReference>